<dbReference type="OrthoDB" id="10575646at2759"/>
<evidence type="ECO:0000313" key="3">
    <source>
        <dbReference type="Proteomes" id="UP000252519"/>
    </source>
</evidence>
<name>A0A368G1U4_ANCCA</name>
<comment type="caution">
    <text evidence="2">The sequence shown here is derived from an EMBL/GenBank/DDBJ whole genome shotgun (WGS) entry which is preliminary data.</text>
</comment>
<keyword evidence="1" id="KW-0732">Signal</keyword>
<evidence type="ECO:0008006" key="4">
    <source>
        <dbReference type="Google" id="ProtNLM"/>
    </source>
</evidence>
<evidence type="ECO:0000313" key="2">
    <source>
        <dbReference type="EMBL" id="RCN38342.1"/>
    </source>
</evidence>
<reference evidence="2 3" key="1">
    <citation type="submission" date="2014-10" db="EMBL/GenBank/DDBJ databases">
        <title>Draft genome of the hookworm Ancylostoma caninum.</title>
        <authorList>
            <person name="Mitreva M."/>
        </authorList>
    </citation>
    <scope>NUCLEOTIDE SEQUENCE [LARGE SCALE GENOMIC DNA]</scope>
    <source>
        <strain evidence="2 3">Baltimore</strain>
    </source>
</reference>
<organism evidence="2 3">
    <name type="scientific">Ancylostoma caninum</name>
    <name type="common">Dog hookworm</name>
    <dbReference type="NCBI Taxonomy" id="29170"/>
    <lineage>
        <taxon>Eukaryota</taxon>
        <taxon>Metazoa</taxon>
        <taxon>Ecdysozoa</taxon>
        <taxon>Nematoda</taxon>
        <taxon>Chromadorea</taxon>
        <taxon>Rhabditida</taxon>
        <taxon>Rhabditina</taxon>
        <taxon>Rhabditomorpha</taxon>
        <taxon>Strongyloidea</taxon>
        <taxon>Ancylostomatidae</taxon>
        <taxon>Ancylostomatinae</taxon>
        <taxon>Ancylostoma</taxon>
    </lineage>
</organism>
<dbReference type="EMBL" id="JOJR01000407">
    <property type="protein sequence ID" value="RCN38342.1"/>
    <property type="molecule type" value="Genomic_DNA"/>
</dbReference>
<sequence>MFSFAYFDLISVFLIISSESNCSGHGTVAVAGRCGRCGLRGGGAAAVLLRAVPTELFVVRGLEGGHESGGRASRRKRVLRVMNDSTQVNPKIRGD</sequence>
<gene>
    <name evidence="2" type="ORF">ANCCAN_15731</name>
</gene>
<feature type="signal peptide" evidence="1">
    <location>
        <begin position="1"/>
        <end position="20"/>
    </location>
</feature>
<dbReference type="AlphaFoldDB" id="A0A368G1U4"/>
<dbReference type="Proteomes" id="UP000252519">
    <property type="component" value="Unassembled WGS sequence"/>
</dbReference>
<proteinExistence type="predicted"/>
<evidence type="ECO:0000256" key="1">
    <source>
        <dbReference type="SAM" id="SignalP"/>
    </source>
</evidence>
<accession>A0A368G1U4</accession>
<protein>
    <recommendedName>
        <fullName evidence="4">Secreted protein</fullName>
    </recommendedName>
</protein>
<keyword evidence="3" id="KW-1185">Reference proteome</keyword>
<feature type="chain" id="PRO_5017033737" description="Secreted protein" evidence="1">
    <location>
        <begin position="21"/>
        <end position="95"/>
    </location>
</feature>